<evidence type="ECO:0000256" key="1">
    <source>
        <dbReference type="PIRSR" id="PIRSR605019-1"/>
    </source>
</evidence>
<feature type="binding site" evidence="1">
    <location>
        <position position="171"/>
    </location>
    <ligand>
        <name>Zn(2+)</name>
        <dbReference type="ChEBI" id="CHEBI:29105"/>
    </ligand>
</feature>
<organism evidence="2 3">
    <name type="scientific">Halolactibacillus alkaliphilus</name>
    <dbReference type="NCBI Taxonomy" id="442899"/>
    <lineage>
        <taxon>Bacteria</taxon>
        <taxon>Bacillati</taxon>
        <taxon>Bacillota</taxon>
        <taxon>Bacilli</taxon>
        <taxon>Bacillales</taxon>
        <taxon>Bacillaceae</taxon>
        <taxon>Halolactibacillus</taxon>
    </lineage>
</organism>
<dbReference type="SUPFAM" id="SSF48150">
    <property type="entry name" value="DNA-glycosylase"/>
    <property type="match status" value="1"/>
</dbReference>
<dbReference type="OrthoDB" id="9807664at2"/>
<dbReference type="EMBL" id="BJYE01000005">
    <property type="protein sequence ID" value="GEN56082.1"/>
    <property type="molecule type" value="Genomic_DNA"/>
</dbReference>
<dbReference type="InterPro" id="IPR011257">
    <property type="entry name" value="DNA_glycosylase"/>
</dbReference>
<comment type="caution">
    <text evidence="2">The sequence shown here is derived from an EMBL/GenBank/DDBJ whole genome shotgun (WGS) entry which is preliminary data.</text>
</comment>
<dbReference type="PANTHER" id="PTHR30037:SF4">
    <property type="entry name" value="DNA-3-METHYLADENINE GLYCOSYLASE I"/>
    <property type="match status" value="1"/>
</dbReference>
<dbReference type="Gene3D" id="1.10.340.30">
    <property type="entry name" value="Hypothetical protein, domain 2"/>
    <property type="match status" value="1"/>
</dbReference>
<evidence type="ECO:0000313" key="2">
    <source>
        <dbReference type="EMBL" id="GEN56082.1"/>
    </source>
</evidence>
<proteinExistence type="predicted"/>
<gene>
    <name evidence="2" type="primary">tag1</name>
    <name evidence="2" type="ORF">HAL01_05460</name>
</gene>
<dbReference type="GO" id="GO:0006284">
    <property type="term" value="P:base-excision repair"/>
    <property type="evidence" value="ECO:0007669"/>
    <property type="project" value="InterPro"/>
</dbReference>
<dbReference type="AlphaFoldDB" id="A0A511WZG0"/>
<keyword evidence="1" id="KW-0479">Metal-binding</keyword>
<name>A0A511WZG0_9BACI</name>
<keyword evidence="3" id="KW-1185">Reference proteome</keyword>
<dbReference type="Proteomes" id="UP000321400">
    <property type="component" value="Unassembled WGS sequence"/>
</dbReference>
<protein>
    <submittedName>
        <fullName evidence="2">DNA-3-methyladenine glycosylase I</fullName>
    </submittedName>
</protein>
<dbReference type="InterPro" id="IPR005019">
    <property type="entry name" value="Adenine_glyco"/>
</dbReference>
<dbReference type="GO" id="GO:0008725">
    <property type="term" value="F:DNA-3-methyladenine glycosylase activity"/>
    <property type="evidence" value="ECO:0007669"/>
    <property type="project" value="InterPro"/>
</dbReference>
<evidence type="ECO:0000313" key="3">
    <source>
        <dbReference type="Proteomes" id="UP000321400"/>
    </source>
</evidence>
<dbReference type="RefSeq" id="WP_089800466.1">
    <property type="nucleotide sequence ID" value="NZ_BJYE01000005.1"/>
</dbReference>
<dbReference type="GO" id="GO:0046872">
    <property type="term" value="F:metal ion binding"/>
    <property type="evidence" value="ECO:0007669"/>
    <property type="project" value="UniProtKB-KW"/>
</dbReference>
<sequence>MRRCHWVNDDPLYIAYHDNEWGKHTTETQQLFEALTLELMQSGLSFLTVLKKRAAFQTTFFCYDLVKLSQADTNDIELWLTDPTIIRHKKKLEAVSQNAEAVLQIEQTEKFYTYLTNHIESHLTEHSQNAQTLTIDICKKIVKTMKQDGFKFIGPTTLYSFFQATGFINDHDVTCDFK</sequence>
<dbReference type="InterPro" id="IPR052891">
    <property type="entry name" value="DNA-3mA_glycosylase"/>
</dbReference>
<dbReference type="STRING" id="442899.SAMN05720591_1065"/>
<feature type="binding site" evidence="1">
    <location>
        <position position="17"/>
    </location>
    <ligand>
        <name>Zn(2+)</name>
        <dbReference type="ChEBI" id="CHEBI:29105"/>
    </ligand>
</feature>
<feature type="binding site" evidence="1">
    <location>
        <position position="4"/>
    </location>
    <ligand>
        <name>Zn(2+)</name>
        <dbReference type="ChEBI" id="CHEBI:29105"/>
    </ligand>
</feature>
<keyword evidence="1" id="KW-0862">Zinc</keyword>
<reference evidence="2 3" key="1">
    <citation type="submission" date="2019-07" db="EMBL/GenBank/DDBJ databases">
        <title>Whole genome shotgun sequence of Halolactibacillus alkaliphilus NBRC 103919.</title>
        <authorList>
            <person name="Hosoyama A."/>
            <person name="Uohara A."/>
            <person name="Ohji S."/>
            <person name="Ichikawa N."/>
        </authorList>
    </citation>
    <scope>NUCLEOTIDE SEQUENCE [LARGE SCALE GENOMIC DNA]</scope>
    <source>
        <strain evidence="2 3">NBRC 103919</strain>
    </source>
</reference>
<dbReference type="PANTHER" id="PTHR30037">
    <property type="entry name" value="DNA-3-METHYLADENINE GLYCOSYLASE 1"/>
    <property type="match status" value="1"/>
</dbReference>
<dbReference type="Pfam" id="PF03352">
    <property type="entry name" value="Adenine_glyco"/>
    <property type="match status" value="1"/>
</dbReference>
<accession>A0A511WZG0</accession>
<feature type="binding site" evidence="1">
    <location>
        <position position="175"/>
    </location>
    <ligand>
        <name>Zn(2+)</name>
        <dbReference type="ChEBI" id="CHEBI:29105"/>
    </ligand>
</feature>